<keyword evidence="6" id="KW-1185">Reference proteome</keyword>
<dbReference type="Pfam" id="PF08240">
    <property type="entry name" value="ADH_N"/>
    <property type="match status" value="1"/>
</dbReference>
<dbReference type="SUPFAM" id="SSF51735">
    <property type="entry name" value="NAD(P)-binding Rossmann-fold domains"/>
    <property type="match status" value="1"/>
</dbReference>
<feature type="region of interest" description="Disordered" evidence="3">
    <location>
        <begin position="1"/>
        <end position="20"/>
    </location>
</feature>
<dbReference type="Proteomes" id="UP001518989">
    <property type="component" value="Unassembled WGS sequence"/>
</dbReference>
<dbReference type="InterPro" id="IPR020843">
    <property type="entry name" value="ER"/>
</dbReference>
<name>A0ABS3KNI4_9PROT</name>
<keyword evidence="2" id="KW-0560">Oxidoreductase</keyword>
<dbReference type="Pfam" id="PF13602">
    <property type="entry name" value="ADH_zinc_N_2"/>
    <property type="match status" value="1"/>
</dbReference>
<dbReference type="InterPro" id="IPR011032">
    <property type="entry name" value="GroES-like_sf"/>
</dbReference>
<dbReference type="InterPro" id="IPR013154">
    <property type="entry name" value="ADH-like_N"/>
</dbReference>
<dbReference type="RefSeq" id="WP_207415976.1">
    <property type="nucleotide sequence ID" value="NZ_CP061178.1"/>
</dbReference>
<keyword evidence="2" id="KW-0479">Metal-binding</keyword>
<evidence type="ECO:0000259" key="4">
    <source>
        <dbReference type="SMART" id="SM00829"/>
    </source>
</evidence>
<dbReference type="InterPro" id="IPR051603">
    <property type="entry name" value="Zinc-ADH_QOR/CCCR"/>
</dbReference>
<evidence type="ECO:0000313" key="5">
    <source>
        <dbReference type="EMBL" id="MBO1078560.1"/>
    </source>
</evidence>
<feature type="domain" description="Enoyl reductase (ER)" evidence="4">
    <location>
        <begin position="10"/>
        <end position="328"/>
    </location>
</feature>
<dbReference type="CDD" id="cd08252">
    <property type="entry name" value="AL_MDR"/>
    <property type="match status" value="1"/>
</dbReference>
<evidence type="ECO:0000256" key="1">
    <source>
        <dbReference type="ARBA" id="ARBA00022857"/>
    </source>
</evidence>
<reference evidence="5 6" key="1">
    <citation type="submission" date="2020-09" db="EMBL/GenBank/DDBJ databases">
        <title>Roseomonas.</title>
        <authorList>
            <person name="Zhu W."/>
        </authorList>
    </citation>
    <scope>NUCLEOTIDE SEQUENCE [LARGE SCALE GENOMIC DNA]</scope>
    <source>
        <strain evidence="5 6">573</strain>
    </source>
</reference>
<comment type="similarity">
    <text evidence="2">Belongs to the zinc-containing alcohol dehydrogenase family. Quinone oxidoreductase subfamily.</text>
</comment>
<dbReference type="EMBL" id="JACTNG010000002">
    <property type="protein sequence ID" value="MBO1078560.1"/>
    <property type="molecule type" value="Genomic_DNA"/>
</dbReference>
<evidence type="ECO:0000256" key="3">
    <source>
        <dbReference type="SAM" id="MobiDB-lite"/>
    </source>
</evidence>
<dbReference type="Gene3D" id="3.90.180.10">
    <property type="entry name" value="Medium-chain alcohol dehydrogenases, catalytic domain"/>
    <property type="match status" value="1"/>
</dbReference>
<evidence type="ECO:0000313" key="6">
    <source>
        <dbReference type="Proteomes" id="UP001518989"/>
    </source>
</evidence>
<keyword evidence="1" id="KW-0521">NADP</keyword>
<protein>
    <recommendedName>
        <fullName evidence="2">Zinc-type alcohol dehydrogenase-like protein</fullName>
    </recommendedName>
</protein>
<dbReference type="NCBIfam" id="TIGR02817">
    <property type="entry name" value="adh_fam_1"/>
    <property type="match status" value="1"/>
</dbReference>
<accession>A0ABS3KNI4</accession>
<organism evidence="5 6">
    <name type="scientific">Roseomonas haemaphysalidis</name>
    <dbReference type="NCBI Taxonomy" id="2768162"/>
    <lineage>
        <taxon>Bacteria</taxon>
        <taxon>Pseudomonadati</taxon>
        <taxon>Pseudomonadota</taxon>
        <taxon>Alphaproteobacteria</taxon>
        <taxon>Acetobacterales</taxon>
        <taxon>Roseomonadaceae</taxon>
        <taxon>Roseomonas</taxon>
    </lineage>
</organism>
<keyword evidence="2" id="KW-0862">Zinc</keyword>
<dbReference type="InterPro" id="IPR014182">
    <property type="entry name" value="ADH_Zn_typ-1"/>
</dbReference>
<dbReference type="PANTHER" id="PTHR44154">
    <property type="entry name" value="QUINONE OXIDOREDUCTASE"/>
    <property type="match status" value="1"/>
</dbReference>
<gene>
    <name evidence="5" type="ORF">IAI61_05920</name>
</gene>
<dbReference type="InterPro" id="IPR036291">
    <property type="entry name" value="NAD(P)-bd_dom_sf"/>
</dbReference>
<dbReference type="SMART" id="SM00829">
    <property type="entry name" value="PKS_ER"/>
    <property type="match status" value="1"/>
</dbReference>
<proteinExistence type="inferred from homology"/>
<dbReference type="SUPFAM" id="SSF50129">
    <property type="entry name" value="GroES-like"/>
    <property type="match status" value="1"/>
</dbReference>
<evidence type="ECO:0000256" key="2">
    <source>
        <dbReference type="RuleBase" id="RU364000"/>
    </source>
</evidence>
<comment type="caution">
    <text evidence="5">The sequence shown here is derived from an EMBL/GenBank/DDBJ whole genome shotgun (WGS) entry which is preliminary data.</text>
</comment>
<dbReference type="Gene3D" id="3.40.50.720">
    <property type="entry name" value="NAD(P)-binding Rossmann-like Domain"/>
    <property type="match status" value="1"/>
</dbReference>
<sequence length="333" mass="35604">MKAVGYHAPGDASALDDIERPHPHPEVHDLVVEVRAISVNPVDTKVLGRAAPNGNEPGVLGFDAAGVVRTVGPAVTLFRPGDEVFYAGALNRPGSNAEFQAVDERLVGRKPANLSFAEAAAMPLTSLTAWELLFDRLKVSRQSTGTLLVINGAGGVGSVLIQMARQLTGLTVVATASRPESIDWCKRMGAHHVIDHHRPLDEALKDAGIEQAEYVASLTGSDEHLPAIAKLIAPQGHLALIDDPKVFDIVPLKTKSITVSWELMFTRSLFQTPDMAAQHQALNEVASLLEAGTLKTTLQQHYGTISAANLRRAHELLRSGRSIGKVVLEGFAA</sequence>
<dbReference type="PANTHER" id="PTHR44154:SF1">
    <property type="entry name" value="QUINONE OXIDOREDUCTASE"/>
    <property type="match status" value="1"/>
</dbReference>